<dbReference type="SUPFAM" id="SSF46689">
    <property type="entry name" value="Homeodomain-like"/>
    <property type="match status" value="1"/>
</dbReference>
<keyword evidence="4" id="KW-0808">Transferase</keyword>
<keyword evidence="8" id="KW-0902">Two-component regulatory system</keyword>
<feature type="chain" id="PRO_5020572570" description="histidine kinase" evidence="14">
    <location>
        <begin position="22"/>
        <end position="1390"/>
    </location>
</feature>
<dbReference type="PANTHER" id="PTHR43547">
    <property type="entry name" value="TWO-COMPONENT HISTIDINE KINASE"/>
    <property type="match status" value="1"/>
</dbReference>
<evidence type="ECO:0000256" key="14">
    <source>
        <dbReference type="SAM" id="SignalP"/>
    </source>
</evidence>
<dbReference type="InterPro" id="IPR018062">
    <property type="entry name" value="HTH_AraC-typ_CS"/>
</dbReference>
<organism evidence="18 19">
    <name type="scientific">Dyadobacter psychrotolerans</name>
    <dbReference type="NCBI Taxonomy" id="2541721"/>
    <lineage>
        <taxon>Bacteria</taxon>
        <taxon>Pseudomonadati</taxon>
        <taxon>Bacteroidota</taxon>
        <taxon>Cytophagia</taxon>
        <taxon>Cytophagales</taxon>
        <taxon>Spirosomataceae</taxon>
        <taxon>Dyadobacter</taxon>
    </lineage>
</organism>
<dbReference type="OrthoDB" id="9797097at2"/>
<dbReference type="InterPro" id="IPR011006">
    <property type="entry name" value="CheY-like_superfamily"/>
</dbReference>
<gene>
    <name evidence="18" type="ORF">E0F88_09580</name>
</gene>
<keyword evidence="10" id="KW-0238">DNA-binding</keyword>
<protein>
    <recommendedName>
        <fullName evidence="2">histidine kinase</fullName>
        <ecNumber evidence="2">2.7.13.3</ecNumber>
    </recommendedName>
</protein>
<dbReference type="InterPro" id="IPR001789">
    <property type="entry name" value="Sig_transdc_resp-reg_receiver"/>
</dbReference>
<dbReference type="Gene3D" id="3.30.565.10">
    <property type="entry name" value="Histidine kinase-like ATPase, C-terminal domain"/>
    <property type="match status" value="1"/>
</dbReference>
<evidence type="ECO:0000313" key="19">
    <source>
        <dbReference type="Proteomes" id="UP000294850"/>
    </source>
</evidence>
<dbReference type="GO" id="GO:0003700">
    <property type="term" value="F:DNA-binding transcription factor activity"/>
    <property type="evidence" value="ECO:0007669"/>
    <property type="project" value="InterPro"/>
</dbReference>
<keyword evidence="6 18" id="KW-0418">Kinase</keyword>
<dbReference type="PROSITE" id="PS50109">
    <property type="entry name" value="HIS_KIN"/>
    <property type="match status" value="1"/>
</dbReference>
<evidence type="ECO:0000256" key="13">
    <source>
        <dbReference type="SAM" id="Phobius"/>
    </source>
</evidence>
<dbReference type="PROSITE" id="PS00041">
    <property type="entry name" value="HTH_ARAC_FAMILY_1"/>
    <property type="match status" value="1"/>
</dbReference>
<evidence type="ECO:0000259" key="15">
    <source>
        <dbReference type="PROSITE" id="PS01124"/>
    </source>
</evidence>
<dbReference type="SUPFAM" id="SSF52172">
    <property type="entry name" value="CheY-like"/>
    <property type="match status" value="1"/>
</dbReference>
<sequence length="1390" mass="158338">MTVKQLFFTLFLFCGFSITSAQPTLYRFMKLDNRQGLSNNQVTCFLKDSRGLMWFGTISGLNRYDGYSIKSFRNDIRDSATLLNNNIINLFEDPAGKIWVTTIEGTNIYDPRTEKFIRNTAPYASYFGLPDGSVTNIIKDSQGSFWFIHETKGIYIYRASSDKKIIHLSYPPGTDKAGGSNQIASLAEDKSGNMWIIHKNGVLDKMNIGSYKILFRTSYLKNLNKGESLLYNITIDTDGDPWLYVLRANLGVFYFNNHSKNFLNITKNSFSVKLTSNIIQGIVQDNQGLIWIGTDHGGIDLINKKTWETTYLLHDEDNDKSLSQNTINSLYKDSCGIIWTGTYKDGINYYHENIFRFALYQNDRSKPQSLPYNDFNRFAEDDQGNLWLGGNGGGLIYFERKKNTYTRYLHQPDNPASLASNVVVSLFIDSSKRLWIGTYYGGLSYFDGKTFTTYRHDASDKNSIADDSVWEIFEDSRKNLWIGTLDGGLDQLDRTTGKFTHFPSGGANSIHAGYVSEITEDNEGNIWVGTSYGLEKYSYKTNSFIHFLSNAEKPGFLSNNLIHTIYEDKRGNLWIGTHEGLNLYDKQSQTFRSFGKEDGMSHNTILSVTEDKQGNLWFGTPEGITRAEIEWQGKDLIPHFVRYDETDGLQGKEFNENAALQTKDGELIFGGSKGFNLFRPQDIRTDSSFPKIFLSDLYLFNKRVNIGNSSDNRTILPVTLNEVKEITLKHSENVITIEFSALNFLHPEKNQYLYQLEGFDKGWISGFDNSRKATYTNLDPGVYLFKVKSTNSEGVWGKEGVRLKITILPPLWLTKTAIAFYLLLTIFILYLARKAIQRREQNKFKIQKEREEAQRMHELDQMKINFFTNVSHEFRTPLTLILAPLEKILKPSSKVPRLIQQDKNHEGQLQLIHRNAKRLLNLVNQLLDLGKLEFQEIKFNPAEGDIIRFIRDTTFSFSDLSEKQHITLSFDSDIISLRTAFDEDKLEKILFNLLSNAFKFTPDGGNVNVTVQPKSTDADQFLEIKVKDSGIGIPLEKQEKIFERFYQHDVPASMMNQGSGIGLSITREFVKIHGGTIQVVNESETGSCFSVVIPVQEIVNETADDSDKTELLSFSLNKTSDEPEQISEKPEESATILLVEDNFEFRQYLKEILADQYTILEAGDGKNGLEKAINEMPDLIVSDVMMPEMNGIDMCKRLKDNAQTSHIPVILLTARNSDEQKLEGYETGAQDYIEKPFNFELLQSKIKSLLKQQSAARKAYRQQITIKGKDVAISSLDEKLVQKAIAIVEKNISNPDFSVEAFSSELGMSRIHLYRKLQSLTGKSPIDFIRSIRLERSRQLLGQSQLTVAEIAYQVGFNNPKYFAKHFREEFSELPSSYAMRARINKGSAA</sequence>
<evidence type="ECO:0000256" key="5">
    <source>
        <dbReference type="ARBA" id="ARBA00022741"/>
    </source>
</evidence>
<feature type="domain" description="HTH araC/xylS-type" evidence="15">
    <location>
        <begin position="1282"/>
        <end position="1381"/>
    </location>
</feature>
<dbReference type="PANTHER" id="PTHR43547:SF2">
    <property type="entry name" value="HYBRID SIGNAL TRANSDUCTION HISTIDINE KINASE C"/>
    <property type="match status" value="1"/>
</dbReference>
<feature type="domain" description="Response regulatory" evidence="17">
    <location>
        <begin position="1135"/>
        <end position="1250"/>
    </location>
</feature>
<dbReference type="SMART" id="SM00342">
    <property type="entry name" value="HTH_ARAC"/>
    <property type="match status" value="1"/>
</dbReference>
<keyword evidence="19" id="KW-1185">Reference proteome</keyword>
<keyword evidence="14" id="KW-0732">Signal</keyword>
<feature type="domain" description="Histidine kinase" evidence="16">
    <location>
        <begin position="869"/>
        <end position="1097"/>
    </location>
</feature>
<dbReference type="PRINTS" id="PR00344">
    <property type="entry name" value="BCTRLSENSOR"/>
</dbReference>
<evidence type="ECO:0000256" key="6">
    <source>
        <dbReference type="ARBA" id="ARBA00022777"/>
    </source>
</evidence>
<dbReference type="Pfam" id="PF02518">
    <property type="entry name" value="HATPase_c"/>
    <property type="match status" value="1"/>
</dbReference>
<evidence type="ECO:0000256" key="4">
    <source>
        <dbReference type="ARBA" id="ARBA00022679"/>
    </source>
</evidence>
<dbReference type="PROSITE" id="PS50110">
    <property type="entry name" value="RESPONSE_REGULATORY"/>
    <property type="match status" value="1"/>
</dbReference>
<dbReference type="GO" id="GO:0000155">
    <property type="term" value="F:phosphorelay sensor kinase activity"/>
    <property type="evidence" value="ECO:0007669"/>
    <property type="project" value="InterPro"/>
</dbReference>
<dbReference type="EC" id="2.7.13.3" evidence="2"/>
<dbReference type="SUPFAM" id="SSF47384">
    <property type="entry name" value="Homodimeric domain of signal transducing histidine kinase"/>
    <property type="match status" value="1"/>
</dbReference>
<evidence type="ECO:0000256" key="11">
    <source>
        <dbReference type="ARBA" id="ARBA00023163"/>
    </source>
</evidence>
<keyword evidence="7" id="KW-0067">ATP-binding</keyword>
<evidence type="ECO:0000256" key="1">
    <source>
        <dbReference type="ARBA" id="ARBA00000085"/>
    </source>
</evidence>
<dbReference type="EMBL" id="SMFL01000003">
    <property type="protein sequence ID" value="TDE16477.1"/>
    <property type="molecule type" value="Genomic_DNA"/>
</dbReference>
<dbReference type="Gene3D" id="2.130.10.10">
    <property type="entry name" value="YVTN repeat-like/Quinoprotein amine dehydrogenase"/>
    <property type="match status" value="2"/>
</dbReference>
<evidence type="ECO:0000259" key="17">
    <source>
        <dbReference type="PROSITE" id="PS50110"/>
    </source>
</evidence>
<name>A0A4R5DRZ6_9BACT</name>
<dbReference type="InterPro" id="IPR005467">
    <property type="entry name" value="His_kinase_dom"/>
</dbReference>
<dbReference type="InterPro" id="IPR004358">
    <property type="entry name" value="Sig_transdc_His_kin-like_C"/>
</dbReference>
<dbReference type="InterPro" id="IPR011110">
    <property type="entry name" value="Reg_prop"/>
</dbReference>
<dbReference type="GO" id="GO:0005524">
    <property type="term" value="F:ATP binding"/>
    <property type="evidence" value="ECO:0007669"/>
    <property type="project" value="UniProtKB-KW"/>
</dbReference>
<dbReference type="InterPro" id="IPR036097">
    <property type="entry name" value="HisK_dim/P_sf"/>
</dbReference>
<keyword evidence="13" id="KW-0472">Membrane</keyword>
<dbReference type="SMART" id="SM00387">
    <property type="entry name" value="HATPase_c"/>
    <property type="match status" value="1"/>
</dbReference>
<dbReference type="SUPFAM" id="SSF55874">
    <property type="entry name" value="ATPase domain of HSP90 chaperone/DNA topoisomerase II/histidine kinase"/>
    <property type="match status" value="1"/>
</dbReference>
<evidence type="ECO:0000256" key="3">
    <source>
        <dbReference type="ARBA" id="ARBA00022553"/>
    </source>
</evidence>
<evidence type="ECO:0000256" key="12">
    <source>
        <dbReference type="PROSITE-ProRule" id="PRU00169"/>
    </source>
</evidence>
<dbReference type="Gene3D" id="2.60.40.10">
    <property type="entry name" value="Immunoglobulins"/>
    <property type="match status" value="1"/>
</dbReference>
<evidence type="ECO:0000256" key="9">
    <source>
        <dbReference type="ARBA" id="ARBA00023015"/>
    </source>
</evidence>
<dbReference type="Gene3D" id="3.40.50.2300">
    <property type="match status" value="1"/>
</dbReference>
<evidence type="ECO:0000256" key="10">
    <source>
        <dbReference type="ARBA" id="ARBA00023125"/>
    </source>
</evidence>
<keyword evidence="13" id="KW-0812">Transmembrane</keyword>
<dbReference type="InterPro" id="IPR018060">
    <property type="entry name" value="HTH_AraC"/>
</dbReference>
<dbReference type="Pfam" id="PF12833">
    <property type="entry name" value="HTH_18"/>
    <property type="match status" value="1"/>
</dbReference>
<feature type="signal peptide" evidence="14">
    <location>
        <begin position="1"/>
        <end position="21"/>
    </location>
</feature>
<comment type="catalytic activity">
    <reaction evidence="1">
        <text>ATP + protein L-histidine = ADP + protein N-phospho-L-histidine.</text>
        <dbReference type="EC" id="2.7.13.3"/>
    </reaction>
</comment>
<evidence type="ECO:0000313" key="18">
    <source>
        <dbReference type="EMBL" id="TDE16477.1"/>
    </source>
</evidence>
<evidence type="ECO:0000259" key="16">
    <source>
        <dbReference type="PROSITE" id="PS50109"/>
    </source>
</evidence>
<evidence type="ECO:0000256" key="7">
    <source>
        <dbReference type="ARBA" id="ARBA00022840"/>
    </source>
</evidence>
<dbReference type="FunFam" id="3.30.565.10:FF:000037">
    <property type="entry name" value="Hybrid sensor histidine kinase/response regulator"/>
    <property type="match status" value="1"/>
</dbReference>
<dbReference type="GO" id="GO:0043565">
    <property type="term" value="F:sequence-specific DNA binding"/>
    <property type="evidence" value="ECO:0007669"/>
    <property type="project" value="InterPro"/>
</dbReference>
<dbReference type="InterPro" id="IPR003594">
    <property type="entry name" value="HATPase_dom"/>
</dbReference>
<dbReference type="FunFam" id="2.60.40.10:FF:000791">
    <property type="entry name" value="Two-component system sensor histidine kinase/response regulator"/>
    <property type="match status" value="1"/>
</dbReference>
<dbReference type="InterPro" id="IPR013783">
    <property type="entry name" value="Ig-like_fold"/>
</dbReference>
<keyword evidence="3 12" id="KW-0597">Phosphoprotein</keyword>
<dbReference type="Pfam" id="PF07495">
    <property type="entry name" value="Y_Y_Y"/>
    <property type="match status" value="1"/>
</dbReference>
<dbReference type="InterPro" id="IPR011123">
    <property type="entry name" value="Y_Y_Y"/>
</dbReference>
<dbReference type="SMART" id="SM00448">
    <property type="entry name" value="REC"/>
    <property type="match status" value="1"/>
</dbReference>
<proteinExistence type="predicted"/>
<feature type="modified residue" description="4-aspartylphosphate" evidence="12">
    <location>
        <position position="1183"/>
    </location>
</feature>
<dbReference type="FunFam" id="1.10.287.130:FF:000045">
    <property type="entry name" value="Two-component system sensor histidine kinase/response regulator"/>
    <property type="match status" value="1"/>
</dbReference>
<evidence type="ECO:0000256" key="8">
    <source>
        <dbReference type="ARBA" id="ARBA00023012"/>
    </source>
</evidence>
<dbReference type="FunFam" id="3.40.50.2300:FF:000138">
    <property type="entry name" value="Two-component system sensor histidine kinase/response regulator"/>
    <property type="match status" value="1"/>
</dbReference>
<dbReference type="Pfam" id="PF00512">
    <property type="entry name" value="HisKA"/>
    <property type="match status" value="1"/>
</dbReference>
<dbReference type="Gene3D" id="1.10.287.130">
    <property type="match status" value="1"/>
</dbReference>
<keyword evidence="11" id="KW-0804">Transcription</keyword>
<dbReference type="Pfam" id="PF07494">
    <property type="entry name" value="Reg_prop"/>
    <property type="match status" value="10"/>
</dbReference>
<keyword evidence="9" id="KW-0805">Transcription regulation</keyword>
<dbReference type="SMART" id="SM00388">
    <property type="entry name" value="HisKA"/>
    <property type="match status" value="1"/>
</dbReference>
<dbReference type="Pfam" id="PF00072">
    <property type="entry name" value="Response_reg"/>
    <property type="match status" value="1"/>
</dbReference>
<dbReference type="InterPro" id="IPR003661">
    <property type="entry name" value="HisK_dim/P_dom"/>
</dbReference>
<dbReference type="Proteomes" id="UP000294850">
    <property type="component" value="Unassembled WGS sequence"/>
</dbReference>
<dbReference type="CDD" id="cd00082">
    <property type="entry name" value="HisKA"/>
    <property type="match status" value="1"/>
</dbReference>
<keyword evidence="13" id="KW-1133">Transmembrane helix</keyword>
<reference evidence="18 19" key="1">
    <citation type="submission" date="2019-03" db="EMBL/GenBank/DDBJ databases">
        <title>Dyadobacter AR-3-6 sp. nov., isolated from arctic soil.</title>
        <authorList>
            <person name="Chaudhary D.K."/>
        </authorList>
    </citation>
    <scope>NUCLEOTIDE SEQUENCE [LARGE SCALE GENOMIC DNA]</scope>
    <source>
        <strain evidence="18 19">AR-3-6</strain>
    </source>
</reference>
<dbReference type="SUPFAM" id="SSF63829">
    <property type="entry name" value="Calcium-dependent phosphotriesterase"/>
    <property type="match status" value="3"/>
</dbReference>
<dbReference type="InterPro" id="IPR036890">
    <property type="entry name" value="HATPase_C_sf"/>
</dbReference>
<keyword evidence="5" id="KW-0547">Nucleotide-binding</keyword>
<dbReference type="PROSITE" id="PS01124">
    <property type="entry name" value="HTH_ARAC_FAMILY_2"/>
    <property type="match status" value="1"/>
</dbReference>
<dbReference type="InterPro" id="IPR015943">
    <property type="entry name" value="WD40/YVTN_repeat-like_dom_sf"/>
</dbReference>
<feature type="transmembrane region" description="Helical" evidence="13">
    <location>
        <begin position="812"/>
        <end position="832"/>
    </location>
</feature>
<evidence type="ECO:0000256" key="2">
    <source>
        <dbReference type="ARBA" id="ARBA00012438"/>
    </source>
</evidence>
<dbReference type="Gene3D" id="1.10.10.60">
    <property type="entry name" value="Homeodomain-like"/>
    <property type="match status" value="1"/>
</dbReference>
<accession>A0A4R5DRZ6</accession>
<dbReference type="InterPro" id="IPR009057">
    <property type="entry name" value="Homeodomain-like_sf"/>
</dbReference>
<comment type="caution">
    <text evidence="18">The sequence shown here is derived from an EMBL/GenBank/DDBJ whole genome shotgun (WGS) entry which is preliminary data.</text>
</comment>